<feature type="non-terminal residue" evidence="2">
    <location>
        <position position="1"/>
    </location>
</feature>
<feature type="region of interest" description="Disordered" evidence="1">
    <location>
        <begin position="109"/>
        <end position="144"/>
    </location>
</feature>
<sequence>DDGEWPAGRPILSQGDVAVGRITRGDVASLLVQMLREPEATGKTFEAVSVAGYPKPREGYGQALARLRPDGARGPGPLGRLRALLRGVDAADAATYGLMQQLLPGEGQDSAGIAMGQTYEQQDRGEEGRLGQRGEERVPQGFAR</sequence>
<dbReference type="EMBL" id="CAUYUJ010017221">
    <property type="protein sequence ID" value="CAK0872937.1"/>
    <property type="molecule type" value="Genomic_DNA"/>
</dbReference>
<evidence type="ECO:0000256" key="1">
    <source>
        <dbReference type="SAM" id="MobiDB-lite"/>
    </source>
</evidence>
<keyword evidence="3" id="KW-1185">Reference proteome</keyword>
<feature type="compositionally biased region" description="Basic and acidic residues" evidence="1">
    <location>
        <begin position="121"/>
        <end position="138"/>
    </location>
</feature>
<evidence type="ECO:0000313" key="2">
    <source>
        <dbReference type="EMBL" id="CAK0872937.1"/>
    </source>
</evidence>
<name>A0ABN9VLB7_9DINO</name>
<accession>A0ABN9VLB7</accession>
<organism evidence="2 3">
    <name type="scientific">Prorocentrum cordatum</name>
    <dbReference type="NCBI Taxonomy" id="2364126"/>
    <lineage>
        <taxon>Eukaryota</taxon>
        <taxon>Sar</taxon>
        <taxon>Alveolata</taxon>
        <taxon>Dinophyceae</taxon>
        <taxon>Prorocentrales</taxon>
        <taxon>Prorocentraceae</taxon>
        <taxon>Prorocentrum</taxon>
    </lineage>
</organism>
<evidence type="ECO:0000313" key="3">
    <source>
        <dbReference type="Proteomes" id="UP001189429"/>
    </source>
</evidence>
<gene>
    <name evidence="2" type="ORF">PCOR1329_LOCUS58269</name>
</gene>
<protein>
    <submittedName>
        <fullName evidence="2">Uncharacterized protein</fullName>
    </submittedName>
</protein>
<reference evidence="2" key="1">
    <citation type="submission" date="2023-10" db="EMBL/GenBank/DDBJ databases">
        <authorList>
            <person name="Chen Y."/>
            <person name="Shah S."/>
            <person name="Dougan E. K."/>
            <person name="Thang M."/>
            <person name="Chan C."/>
        </authorList>
    </citation>
    <scope>NUCLEOTIDE SEQUENCE [LARGE SCALE GENOMIC DNA]</scope>
</reference>
<proteinExistence type="predicted"/>
<comment type="caution">
    <text evidence="2">The sequence shown here is derived from an EMBL/GenBank/DDBJ whole genome shotgun (WGS) entry which is preliminary data.</text>
</comment>
<dbReference type="Proteomes" id="UP001189429">
    <property type="component" value="Unassembled WGS sequence"/>
</dbReference>